<reference evidence="4 5" key="1">
    <citation type="journal article" date="2018" name="Mol. Genet. Genomics">
        <title>The red deer Cervus elaphus genome CerEla1.0: sequencing, annotating, genes, and chromosomes.</title>
        <authorList>
            <person name="Bana N.A."/>
            <person name="Nyiri A."/>
            <person name="Nagy J."/>
            <person name="Frank K."/>
            <person name="Nagy T."/>
            <person name="Steger V."/>
            <person name="Schiller M."/>
            <person name="Lakatos P."/>
            <person name="Sugar L."/>
            <person name="Horn P."/>
            <person name="Barta E."/>
            <person name="Orosz L."/>
        </authorList>
    </citation>
    <scope>NUCLEOTIDE SEQUENCE [LARGE SCALE GENOMIC DNA]</scope>
    <source>
        <strain evidence="4">Hungarian</strain>
    </source>
</reference>
<feature type="non-terminal residue" evidence="4">
    <location>
        <position position="97"/>
    </location>
</feature>
<protein>
    <submittedName>
        <fullName evidence="4">Uncharacterized protein</fullName>
    </submittedName>
</protein>
<evidence type="ECO:0000313" key="4">
    <source>
        <dbReference type="EMBL" id="OWK11163.1"/>
    </source>
</evidence>
<dbReference type="Pfam" id="PF01780">
    <property type="entry name" value="Ribosomal_L37ae"/>
    <property type="match status" value="1"/>
</dbReference>
<dbReference type="SUPFAM" id="SSF57829">
    <property type="entry name" value="Zn-binding ribosomal proteins"/>
    <property type="match status" value="1"/>
</dbReference>
<dbReference type="GO" id="GO:0022625">
    <property type="term" value="C:cytosolic large ribosomal subunit"/>
    <property type="evidence" value="ECO:0007669"/>
    <property type="project" value="UniProtKB-ARBA"/>
</dbReference>
<evidence type="ECO:0000256" key="1">
    <source>
        <dbReference type="ARBA" id="ARBA00008672"/>
    </source>
</evidence>
<keyword evidence="2" id="KW-0689">Ribosomal protein</keyword>
<dbReference type="InterPro" id="IPR002674">
    <property type="entry name" value="Ribosomal_eL43"/>
</dbReference>
<dbReference type="GO" id="GO:0003735">
    <property type="term" value="F:structural constituent of ribosome"/>
    <property type="evidence" value="ECO:0007669"/>
    <property type="project" value="InterPro"/>
</dbReference>
<keyword evidence="5" id="KW-1185">Reference proteome</keyword>
<dbReference type="EMBL" id="MKHE01000010">
    <property type="protein sequence ID" value="OWK11163.1"/>
    <property type="molecule type" value="Genomic_DNA"/>
</dbReference>
<dbReference type="InterPro" id="IPR011331">
    <property type="entry name" value="Ribosomal_eL37/eL43"/>
</dbReference>
<feature type="non-terminal residue" evidence="4">
    <location>
        <position position="1"/>
    </location>
</feature>
<proteinExistence type="inferred from homology"/>
<evidence type="ECO:0000256" key="2">
    <source>
        <dbReference type="ARBA" id="ARBA00022980"/>
    </source>
</evidence>
<dbReference type="PANTHER" id="PTHR48129">
    <property type="entry name" value="60S RIBOSOMAL PROTEIN L37A"/>
    <property type="match status" value="1"/>
</dbReference>
<dbReference type="Gene3D" id="2.20.25.30">
    <property type="match status" value="1"/>
</dbReference>
<dbReference type="GO" id="GO:0006412">
    <property type="term" value="P:translation"/>
    <property type="evidence" value="ECO:0007669"/>
    <property type="project" value="InterPro"/>
</dbReference>
<dbReference type="OrthoDB" id="9691825at2759"/>
<comment type="similarity">
    <text evidence="1">Belongs to the eukaryotic ribosomal protein eL43 family.</text>
</comment>
<gene>
    <name evidence="4" type="ORF">Celaphus_00006926</name>
</gene>
<keyword evidence="3" id="KW-0687">Ribonucleoprotein</keyword>
<comment type="caution">
    <text evidence="4">The sequence shown here is derived from an EMBL/GenBank/DDBJ whole genome shotgun (WGS) entry which is preliminary data.</text>
</comment>
<dbReference type="InterPro" id="IPR050522">
    <property type="entry name" value="Ribosomal_protein_eL43"/>
</dbReference>
<accession>A0A212CYX8</accession>
<dbReference type="InterPro" id="IPR011332">
    <property type="entry name" value="Ribosomal_zn-bd"/>
</dbReference>
<evidence type="ECO:0000313" key="5">
    <source>
        <dbReference type="Proteomes" id="UP000242450"/>
    </source>
</evidence>
<name>A0A212CYX8_CEREH</name>
<dbReference type="PANTHER" id="PTHR48129:SF1">
    <property type="entry name" value="LARGE RIBOSOMAL SUBUNIT PROTEIN EL43"/>
    <property type="match status" value="1"/>
</dbReference>
<dbReference type="Proteomes" id="UP000242450">
    <property type="component" value="Chromosome 10"/>
</dbReference>
<organism evidence="4 5">
    <name type="scientific">Cervus elaphus hippelaphus</name>
    <name type="common">European red deer</name>
    <dbReference type="NCBI Taxonomy" id="46360"/>
    <lineage>
        <taxon>Eukaryota</taxon>
        <taxon>Metazoa</taxon>
        <taxon>Chordata</taxon>
        <taxon>Craniata</taxon>
        <taxon>Vertebrata</taxon>
        <taxon>Euteleostomi</taxon>
        <taxon>Mammalia</taxon>
        <taxon>Eutheria</taxon>
        <taxon>Laurasiatheria</taxon>
        <taxon>Artiodactyla</taxon>
        <taxon>Ruminantia</taxon>
        <taxon>Pecora</taxon>
        <taxon>Cervidae</taxon>
        <taxon>Cervinae</taxon>
        <taxon>Cervus</taxon>
    </lineage>
</organism>
<dbReference type="AlphaFoldDB" id="A0A212CYX8"/>
<evidence type="ECO:0000256" key="3">
    <source>
        <dbReference type="ARBA" id="ARBA00023274"/>
    </source>
</evidence>
<sequence length="97" mass="11042">NDGPLPTLAWRGGGHLAKHTNKVGIVGKHGARYGASLRKMVKKMKLPACQAHLLLLRQNQDEEMSRGHLALRFLRQNSRWWCRDLHHLLCLPVKAAY</sequence>